<dbReference type="Proteomes" id="UP000004913">
    <property type="component" value="Unassembled WGS sequence"/>
</dbReference>
<proteinExistence type="inferred from homology"/>
<dbReference type="InterPro" id="IPR007607">
    <property type="entry name" value="BacA/B"/>
</dbReference>
<name>F5IYY7_9BACT</name>
<sequence length="127" mass="13647">MFSNKPEQISSMAKIKEVITTANTHNILASGTQITGDISAEEDFRIDGTIEGNVNCKGKIIVGNNSKITGDINCSNIEIWGTVNGDISCVENVILRASSFLKGNIKMATIEIEPGAKFDGSCSMYKE</sequence>
<dbReference type="AlphaFoldDB" id="F5IYY7"/>
<evidence type="ECO:0000313" key="2">
    <source>
        <dbReference type="EMBL" id="EGK01362.1"/>
    </source>
</evidence>
<reference evidence="2 3" key="1">
    <citation type="submission" date="2011-04" db="EMBL/GenBank/DDBJ databases">
        <title>The Genome Sequence of Dysgonomonas gadei ATCC BAA-286.</title>
        <authorList>
            <consortium name="The Broad Institute Genome Sequencing Platform"/>
            <person name="Earl A."/>
            <person name="Ward D."/>
            <person name="Feldgarden M."/>
            <person name="Gevers D."/>
            <person name="Pudlo N."/>
            <person name="Martens E."/>
            <person name="Allen-Vercoe E."/>
            <person name="Young S.K."/>
            <person name="Zeng Q."/>
            <person name="Gargeya S."/>
            <person name="Fitzgerald M."/>
            <person name="Haas B."/>
            <person name="Abouelleil A."/>
            <person name="Alvarado L."/>
            <person name="Arachchi H.M."/>
            <person name="Berlin A."/>
            <person name="Brown A."/>
            <person name="Chapman S.B."/>
            <person name="Chen Z."/>
            <person name="Dunbar C."/>
            <person name="Freedman E."/>
            <person name="Gearin G."/>
            <person name="Gellesch M."/>
            <person name="Goldberg J."/>
            <person name="Griggs A."/>
            <person name="Gujja S."/>
            <person name="Heiman D."/>
            <person name="Howarth C."/>
            <person name="Larson L."/>
            <person name="Lui A."/>
            <person name="MacDonald P.J.P."/>
            <person name="Mehta T."/>
            <person name="Montmayeur A."/>
            <person name="Murphy C."/>
            <person name="Neiman D."/>
            <person name="Pearson M."/>
            <person name="Priest M."/>
            <person name="Roberts A."/>
            <person name="Saif S."/>
            <person name="Shea T."/>
            <person name="Shenoy N."/>
            <person name="Sisk P."/>
            <person name="Stolte C."/>
            <person name="Sykes S."/>
            <person name="Yandava C."/>
            <person name="Wortman J."/>
            <person name="Nusbaum C."/>
            <person name="Birren B."/>
        </authorList>
    </citation>
    <scope>NUCLEOTIDE SEQUENCE [LARGE SCALE GENOMIC DNA]</scope>
    <source>
        <strain evidence="2 3">ATCC BAA-286</strain>
    </source>
</reference>
<evidence type="ECO:0008006" key="4">
    <source>
        <dbReference type="Google" id="ProtNLM"/>
    </source>
</evidence>
<evidence type="ECO:0000313" key="3">
    <source>
        <dbReference type="Proteomes" id="UP000004913"/>
    </source>
</evidence>
<comment type="similarity">
    <text evidence="1">Belongs to the bactofilin family.</text>
</comment>
<keyword evidence="3" id="KW-1185">Reference proteome</keyword>
<dbReference type="Pfam" id="PF04519">
    <property type="entry name" value="Bactofilin"/>
    <property type="match status" value="1"/>
</dbReference>
<organism evidence="2 3">
    <name type="scientific">Dysgonomonas gadei ATCC BAA-286</name>
    <dbReference type="NCBI Taxonomy" id="742766"/>
    <lineage>
        <taxon>Bacteria</taxon>
        <taxon>Pseudomonadati</taxon>
        <taxon>Bacteroidota</taxon>
        <taxon>Bacteroidia</taxon>
        <taxon>Bacteroidales</taxon>
        <taxon>Dysgonomonadaceae</taxon>
        <taxon>Dysgonomonas</taxon>
    </lineage>
</organism>
<dbReference type="EMBL" id="ADLV01000027">
    <property type="protein sequence ID" value="EGK01362.1"/>
    <property type="molecule type" value="Genomic_DNA"/>
</dbReference>
<dbReference type="PANTHER" id="PTHR35024">
    <property type="entry name" value="HYPOTHETICAL CYTOSOLIC PROTEIN"/>
    <property type="match status" value="1"/>
</dbReference>
<protein>
    <recommendedName>
        <fullName evidence="4">Polymer-forming cytoskeletal protein</fullName>
    </recommendedName>
</protein>
<dbReference type="STRING" id="742766.HMPREF9455_02195"/>
<evidence type="ECO:0000256" key="1">
    <source>
        <dbReference type="ARBA" id="ARBA00044755"/>
    </source>
</evidence>
<accession>F5IYY7</accession>
<dbReference type="eggNOG" id="COG1664">
    <property type="taxonomic scope" value="Bacteria"/>
</dbReference>
<dbReference type="PANTHER" id="PTHR35024:SF4">
    <property type="entry name" value="POLYMER-FORMING CYTOSKELETAL PROTEIN"/>
    <property type="match status" value="1"/>
</dbReference>
<dbReference type="HOGENOM" id="CLU_072799_6_5_10"/>
<comment type="caution">
    <text evidence="2">The sequence shown here is derived from an EMBL/GenBank/DDBJ whole genome shotgun (WGS) entry which is preliminary data.</text>
</comment>
<gene>
    <name evidence="2" type="ORF">HMPREF9455_02195</name>
</gene>